<gene>
    <name evidence="2" type="ORF">PDM29_01355</name>
</gene>
<accession>A0ABY9YRZ2</accession>
<keyword evidence="3" id="KW-1185">Reference proteome</keyword>
<reference evidence="2 3" key="1">
    <citation type="submission" date="2022-12" db="EMBL/GenBank/DDBJ databases">
        <title>Two new species, Stenotrophomonas aracearum and Stenotrophomonas oahuensis, isolated from Anthurium (Araceae family) in Hawaii.</title>
        <authorList>
            <person name="Chunag S.C."/>
            <person name="Dobhal S."/>
            <person name="Alvarez A."/>
            <person name="Arif M."/>
        </authorList>
    </citation>
    <scope>NUCLEOTIDE SEQUENCE [LARGE SCALE GENOMIC DNA]</scope>
    <source>
        <strain evidence="2 3">A5586</strain>
    </source>
</reference>
<organism evidence="2 3">
    <name type="scientific">Stenotrophomonas oahuensis</name>
    <dbReference type="NCBI Taxonomy" id="3003271"/>
    <lineage>
        <taxon>Bacteria</taxon>
        <taxon>Pseudomonadati</taxon>
        <taxon>Pseudomonadota</taxon>
        <taxon>Gammaproteobacteria</taxon>
        <taxon>Lysobacterales</taxon>
        <taxon>Lysobacteraceae</taxon>
        <taxon>Stenotrophomonas</taxon>
    </lineage>
</organism>
<proteinExistence type="predicted"/>
<evidence type="ECO:0000313" key="3">
    <source>
        <dbReference type="Proteomes" id="UP001302072"/>
    </source>
</evidence>
<dbReference type="RefSeq" id="WP_311192111.1">
    <property type="nucleotide sequence ID" value="NZ_CP115541.1"/>
</dbReference>
<name>A0ABY9YRZ2_9GAMM</name>
<evidence type="ECO:0000256" key="1">
    <source>
        <dbReference type="SAM" id="MobiDB-lite"/>
    </source>
</evidence>
<protein>
    <submittedName>
        <fullName evidence="2">Uncharacterized protein</fullName>
    </submittedName>
</protein>
<sequence>MLDKLGGMMPSAIPETTYADPTSLAQRMRAAMGEEGRRPDFGDLVPEIQPIEEYPTVKPDPIPIEEIIGDMCRRWFANDFMQAMLLGDPDEKLGVKPDPYA</sequence>
<dbReference type="Proteomes" id="UP001302072">
    <property type="component" value="Chromosome"/>
</dbReference>
<dbReference type="EMBL" id="CP115541">
    <property type="protein sequence ID" value="WNH52943.1"/>
    <property type="molecule type" value="Genomic_DNA"/>
</dbReference>
<evidence type="ECO:0000313" key="2">
    <source>
        <dbReference type="EMBL" id="WNH52943.1"/>
    </source>
</evidence>
<feature type="region of interest" description="Disordered" evidence="1">
    <location>
        <begin position="1"/>
        <end position="20"/>
    </location>
</feature>